<proteinExistence type="predicted"/>
<keyword evidence="1" id="KW-0732">Signal</keyword>
<organism evidence="2 3">
    <name type="scientific">Streptomyces laculatispora</name>
    <dbReference type="NCBI Taxonomy" id="887464"/>
    <lineage>
        <taxon>Bacteria</taxon>
        <taxon>Bacillati</taxon>
        <taxon>Actinomycetota</taxon>
        <taxon>Actinomycetes</taxon>
        <taxon>Kitasatosporales</taxon>
        <taxon>Streptomycetaceae</taxon>
        <taxon>Streptomyces</taxon>
    </lineage>
</organism>
<gene>
    <name evidence="2" type="ORF">P8A22_06675</name>
</gene>
<dbReference type="Proteomes" id="UP001229952">
    <property type="component" value="Chromosome"/>
</dbReference>
<protein>
    <recommendedName>
        <fullName evidence="4">Secreted protein</fullName>
    </recommendedName>
</protein>
<evidence type="ECO:0000256" key="1">
    <source>
        <dbReference type="SAM" id="SignalP"/>
    </source>
</evidence>
<accession>A0ABY9HYP5</accession>
<dbReference type="PROSITE" id="PS51318">
    <property type="entry name" value="TAT"/>
    <property type="match status" value="1"/>
</dbReference>
<sequence length="188" mass="19770">MRTRRRIASVLTAVAAVAALGVPTADAAVTDNATLTIYRQGSLTSGEKSVISSALTGYYGPTDLAVSIKSSGTYTGSSETDIVYQAGALPATTIGRTWCDDAVTARKCDQHYVRFNDNTSSIGAINKSNACHESRRAVGLTHGPQASPKLGLYDNRLGCMSYDDVYGLGSNNIQNINATYQVQPGAVP</sequence>
<dbReference type="EMBL" id="CP120992">
    <property type="protein sequence ID" value="WLQ39713.1"/>
    <property type="molecule type" value="Genomic_DNA"/>
</dbReference>
<feature type="signal peptide" evidence="1">
    <location>
        <begin position="1"/>
        <end position="27"/>
    </location>
</feature>
<feature type="chain" id="PRO_5046251791" description="Secreted protein" evidence="1">
    <location>
        <begin position="28"/>
        <end position="188"/>
    </location>
</feature>
<evidence type="ECO:0008006" key="4">
    <source>
        <dbReference type="Google" id="ProtNLM"/>
    </source>
</evidence>
<reference evidence="2 3" key="1">
    <citation type="submission" date="2023-03" db="EMBL/GenBank/DDBJ databases">
        <title>Isolation and description of six Streptomyces strains from soil environments, able to metabolize different microbial glucans.</title>
        <authorList>
            <person name="Widen T."/>
            <person name="Larsbrink J."/>
        </authorList>
    </citation>
    <scope>NUCLEOTIDE SEQUENCE [LARGE SCALE GENOMIC DNA]</scope>
    <source>
        <strain evidence="2 3">Mut2</strain>
    </source>
</reference>
<evidence type="ECO:0000313" key="2">
    <source>
        <dbReference type="EMBL" id="WLQ39713.1"/>
    </source>
</evidence>
<dbReference type="InterPro" id="IPR006311">
    <property type="entry name" value="TAT_signal"/>
</dbReference>
<keyword evidence="3" id="KW-1185">Reference proteome</keyword>
<dbReference type="RefSeq" id="WP_306086272.1">
    <property type="nucleotide sequence ID" value="NZ_CP120992.1"/>
</dbReference>
<evidence type="ECO:0000313" key="3">
    <source>
        <dbReference type="Proteomes" id="UP001229952"/>
    </source>
</evidence>
<name>A0ABY9HYP5_9ACTN</name>